<evidence type="ECO:0000256" key="1">
    <source>
        <dbReference type="SAM" id="MobiDB-lite"/>
    </source>
</evidence>
<dbReference type="KEGG" id="sgv:B1H19_33405"/>
<feature type="compositionally biased region" description="Low complexity" evidence="1">
    <location>
        <begin position="77"/>
        <end position="90"/>
    </location>
</feature>
<reference evidence="2 3" key="1">
    <citation type="submission" date="2017-04" db="EMBL/GenBank/DDBJ databases">
        <title>Complete Genome Sequence of Streptomyces gilvosporeus F607, a Capable Producer of Natamycin.</title>
        <authorList>
            <person name="Zong G."/>
            <person name="Zhong C."/>
            <person name="Fu J."/>
            <person name="Qin R."/>
            <person name="Cao G."/>
        </authorList>
    </citation>
    <scope>NUCLEOTIDE SEQUENCE [LARGE SCALE GENOMIC DNA]</scope>
    <source>
        <strain evidence="2 3">F607</strain>
    </source>
</reference>
<dbReference type="EMBL" id="CP020569">
    <property type="protein sequence ID" value="ARF58434.1"/>
    <property type="molecule type" value="Genomic_DNA"/>
</dbReference>
<protein>
    <submittedName>
        <fullName evidence="2">Uncharacterized protein</fullName>
    </submittedName>
</protein>
<dbReference type="STRING" id="553510.B1H19_33405"/>
<name>A0A1V0TZR1_9ACTN</name>
<accession>A0A1V0TZR1</accession>
<evidence type="ECO:0000313" key="2">
    <source>
        <dbReference type="EMBL" id="ARF58434.1"/>
    </source>
</evidence>
<dbReference type="Proteomes" id="UP000192726">
    <property type="component" value="Chromosome"/>
</dbReference>
<proteinExistence type="predicted"/>
<dbReference type="RefSeq" id="WP_083108630.1">
    <property type="nucleotide sequence ID" value="NZ_CP020569.1"/>
</dbReference>
<gene>
    <name evidence="2" type="ORF">B1H19_33405</name>
</gene>
<feature type="region of interest" description="Disordered" evidence="1">
    <location>
        <begin position="77"/>
        <end position="100"/>
    </location>
</feature>
<evidence type="ECO:0000313" key="3">
    <source>
        <dbReference type="Proteomes" id="UP000192726"/>
    </source>
</evidence>
<sequence>MRAQHPTTPNGRDTEVTEVLPRASGVVDGVIGAVSNQDGSVSLHIRISMPGRVDSDLIEVILPHEHTEALAEAIATPPSAARAPRSPAIPCTVGVGPPHP</sequence>
<organism evidence="2 3">
    <name type="scientific">Streptomyces gilvosporeus</name>
    <dbReference type="NCBI Taxonomy" id="553510"/>
    <lineage>
        <taxon>Bacteria</taxon>
        <taxon>Bacillati</taxon>
        <taxon>Actinomycetota</taxon>
        <taxon>Actinomycetes</taxon>
        <taxon>Kitasatosporales</taxon>
        <taxon>Streptomycetaceae</taxon>
        <taxon>Streptomyces</taxon>
    </lineage>
</organism>
<dbReference type="AlphaFoldDB" id="A0A1V0TZR1"/>
<keyword evidence="3" id="KW-1185">Reference proteome</keyword>